<dbReference type="CDD" id="cd06433">
    <property type="entry name" value="GT_2_WfgS_like"/>
    <property type="match status" value="1"/>
</dbReference>
<evidence type="ECO:0000259" key="1">
    <source>
        <dbReference type="Pfam" id="PF00535"/>
    </source>
</evidence>
<gene>
    <name evidence="2" type="ORF">M099_0722</name>
</gene>
<dbReference type="Proteomes" id="UP000027661">
    <property type="component" value="Unassembled WGS sequence"/>
</dbReference>
<evidence type="ECO:0000313" key="3">
    <source>
        <dbReference type="Proteomes" id="UP000027661"/>
    </source>
</evidence>
<reference evidence="2 3" key="1">
    <citation type="submission" date="2014-04" db="EMBL/GenBank/DDBJ databases">
        <authorList>
            <person name="Sears C."/>
            <person name="Carroll K."/>
            <person name="Sack B.R."/>
            <person name="Qadri F."/>
            <person name="Myers L.L."/>
            <person name="Chung G.-T."/>
            <person name="Escheverria P."/>
            <person name="Fraser C.M."/>
            <person name="Sadzewicz L."/>
            <person name="Shefchek K.A."/>
            <person name="Tallon L."/>
            <person name="Das S.P."/>
            <person name="Daugherty S."/>
            <person name="Mongodin E.F."/>
        </authorList>
    </citation>
    <scope>NUCLEOTIDE SEQUENCE [LARGE SCALE GENOMIC DNA]</scope>
    <source>
        <strain evidence="2 3">3975 RP4</strain>
    </source>
</reference>
<dbReference type="PANTHER" id="PTHR22916:SF67">
    <property type="entry name" value="COLANIC ACID BIOSYNTHESIS GLYCOSYL TRANSFERASE WCAE-RELATED"/>
    <property type="match status" value="1"/>
</dbReference>
<name>A0A069SLZ1_PHOVU</name>
<dbReference type="Gene3D" id="3.90.550.10">
    <property type="entry name" value="Spore Coat Polysaccharide Biosynthesis Protein SpsA, Chain A"/>
    <property type="match status" value="1"/>
</dbReference>
<dbReference type="EMBL" id="JNHM01000011">
    <property type="protein sequence ID" value="KDS55991.1"/>
    <property type="molecule type" value="Genomic_DNA"/>
</dbReference>
<dbReference type="PANTHER" id="PTHR22916">
    <property type="entry name" value="GLYCOSYLTRANSFERASE"/>
    <property type="match status" value="1"/>
</dbReference>
<dbReference type="GO" id="GO:0016758">
    <property type="term" value="F:hexosyltransferase activity"/>
    <property type="evidence" value="ECO:0007669"/>
    <property type="project" value="UniProtKB-ARBA"/>
</dbReference>
<sequence>MSQRKFSIITINYNNKEGLRKTIESVVGQSFRDFEYIIIDGGSTDGSIEVIKEYAGKVDYWVSEPDKGIYHAMNKGVLQAHGEYLNFMNSGDEFYNNGVLQEVAPSLDSDIVVGKIVHGTEVWGFHKEDITLMDLIRGTVLHQASFFRKELFDENRYDESYKIVSDWKFYIQTLIFNNATFRNIRSIVCRFVPGGVSETDTGTRDMERKRVYKELFPDRMMKDYIRLEKVESPLLELIPELNKTAGLHQMAYKLVCALLWVHGKIKRVRVK</sequence>
<dbReference type="AlphaFoldDB" id="A0A069SLZ1"/>
<protein>
    <submittedName>
        <fullName evidence="2">Glycosyl transferase 2 family protein</fullName>
    </submittedName>
</protein>
<dbReference type="SUPFAM" id="SSF53448">
    <property type="entry name" value="Nucleotide-diphospho-sugar transferases"/>
    <property type="match status" value="1"/>
</dbReference>
<dbReference type="PATRIC" id="fig|1339352.3.peg.695"/>
<dbReference type="InterPro" id="IPR029044">
    <property type="entry name" value="Nucleotide-diphossugar_trans"/>
</dbReference>
<organism evidence="2 3">
    <name type="scientific">Phocaeicola vulgatus str. 3975 RP4</name>
    <dbReference type="NCBI Taxonomy" id="1339352"/>
    <lineage>
        <taxon>Bacteria</taxon>
        <taxon>Pseudomonadati</taxon>
        <taxon>Bacteroidota</taxon>
        <taxon>Bacteroidia</taxon>
        <taxon>Bacteroidales</taxon>
        <taxon>Bacteroidaceae</taxon>
        <taxon>Phocaeicola</taxon>
    </lineage>
</organism>
<feature type="domain" description="Glycosyltransferase 2-like" evidence="1">
    <location>
        <begin position="7"/>
        <end position="131"/>
    </location>
</feature>
<evidence type="ECO:0000313" key="2">
    <source>
        <dbReference type="EMBL" id="KDS55991.1"/>
    </source>
</evidence>
<comment type="caution">
    <text evidence="2">The sequence shown here is derived from an EMBL/GenBank/DDBJ whole genome shotgun (WGS) entry which is preliminary data.</text>
</comment>
<dbReference type="Pfam" id="PF00535">
    <property type="entry name" value="Glycos_transf_2"/>
    <property type="match status" value="1"/>
</dbReference>
<proteinExistence type="predicted"/>
<dbReference type="RefSeq" id="WP_032952453.1">
    <property type="nucleotide sequence ID" value="NZ_JNHM01000011.1"/>
</dbReference>
<accession>A0A069SLZ1</accession>
<keyword evidence="2" id="KW-0808">Transferase</keyword>
<dbReference type="InterPro" id="IPR001173">
    <property type="entry name" value="Glyco_trans_2-like"/>
</dbReference>